<dbReference type="InterPro" id="IPR036388">
    <property type="entry name" value="WH-like_DNA-bd_sf"/>
</dbReference>
<dbReference type="GO" id="GO:0003677">
    <property type="term" value="F:DNA binding"/>
    <property type="evidence" value="ECO:0007669"/>
    <property type="project" value="UniProtKB-KW"/>
</dbReference>
<dbReference type="InterPro" id="IPR000847">
    <property type="entry name" value="LysR_HTH_N"/>
</dbReference>
<reference evidence="6" key="2">
    <citation type="submission" date="2021-09" db="EMBL/GenBank/DDBJ databases">
        <authorList>
            <person name="Gilroy R."/>
        </authorList>
    </citation>
    <scope>NUCLEOTIDE SEQUENCE</scope>
    <source>
        <strain evidence="6">CHK173-2145</strain>
    </source>
</reference>
<dbReference type="SUPFAM" id="SSF53850">
    <property type="entry name" value="Periplasmic binding protein-like II"/>
    <property type="match status" value="1"/>
</dbReference>
<dbReference type="PANTHER" id="PTHR30419:SF8">
    <property type="entry name" value="NITROGEN ASSIMILATION TRANSCRIPTIONAL ACTIVATOR-RELATED"/>
    <property type="match status" value="1"/>
</dbReference>
<sequence length="298" mass="33620">MEIRVLRYFVEVARQSSITRAAEALHVSQPTLSKQLKNLENELGKKLFQRSNYGITLTDAGILMRKRAEDILSMVDKTSAEFQTMTDLTGGDVYIGCAESQLIGQLTTTIKEFRHQYPGLRFHLMSGETKTVTEKLDQGLVDFAIIVEPPDLEHYTYLEVPGEDTWGLVMRRDDPLAQKQTITVADLADQAIICSEQSIHTDIPRWAGDQTADLNWIGTTNLFFNGSVCVRNGLGVLLTFKGLCDTSATSDLTFRPLAPQLTTKMYVIWKKYQVFTPIAERFIKQLQTDFSTETTVHK</sequence>
<dbReference type="Proteomes" id="UP000721920">
    <property type="component" value="Unassembled WGS sequence"/>
</dbReference>
<dbReference type="GO" id="GO:0005829">
    <property type="term" value="C:cytosol"/>
    <property type="evidence" value="ECO:0007669"/>
    <property type="project" value="TreeGrafter"/>
</dbReference>
<evidence type="ECO:0000256" key="2">
    <source>
        <dbReference type="ARBA" id="ARBA00023015"/>
    </source>
</evidence>
<dbReference type="CDD" id="cd05466">
    <property type="entry name" value="PBP2_LTTR_substrate"/>
    <property type="match status" value="1"/>
</dbReference>
<dbReference type="SUPFAM" id="SSF46785">
    <property type="entry name" value="Winged helix' DNA-binding domain"/>
    <property type="match status" value="1"/>
</dbReference>
<gene>
    <name evidence="6" type="ORF">K8U88_00755</name>
</gene>
<evidence type="ECO:0000259" key="5">
    <source>
        <dbReference type="PROSITE" id="PS50931"/>
    </source>
</evidence>
<dbReference type="InterPro" id="IPR050950">
    <property type="entry name" value="HTH-type_LysR_regulators"/>
</dbReference>
<comment type="caution">
    <text evidence="6">The sequence shown here is derived from an EMBL/GenBank/DDBJ whole genome shotgun (WGS) entry which is preliminary data.</text>
</comment>
<dbReference type="GO" id="GO:0003700">
    <property type="term" value="F:DNA-binding transcription factor activity"/>
    <property type="evidence" value="ECO:0007669"/>
    <property type="project" value="InterPro"/>
</dbReference>
<dbReference type="EMBL" id="DYXN01000012">
    <property type="protein sequence ID" value="HJE86089.1"/>
    <property type="molecule type" value="Genomic_DNA"/>
</dbReference>
<name>A0A921EZJ6_9LACO</name>
<evidence type="ECO:0000313" key="7">
    <source>
        <dbReference type="Proteomes" id="UP000721920"/>
    </source>
</evidence>
<dbReference type="AlphaFoldDB" id="A0A921EZJ6"/>
<evidence type="ECO:0000256" key="1">
    <source>
        <dbReference type="ARBA" id="ARBA00009437"/>
    </source>
</evidence>
<dbReference type="Gene3D" id="3.40.190.290">
    <property type="match status" value="1"/>
</dbReference>
<dbReference type="Pfam" id="PF00126">
    <property type="entry name" value="HTH_1"/>
    <property type="match status" value="1"/>
</dbReference>
<proteinExistence type="inferred from homology"/>
<dbReference type="PROSITE" id="PS50931">
    <property type="entry name" value="HTH_LYSR"/>
    <property type="match status" value="1"/>
</dbReference>
<comment type="similarity">
    <text evidence="1">Belongs to the LysR transcriptional regulatory family.</text>
</comment>
<dbReference type="PRINTS" id="PR00039">
    <property type="entry name" value="HTHLYSR"/>
</dbReference>
<dbReference type="InterPro" id="IPR005119">
    <property type="entry name" value="LysR_subst-bd"/>
</dbReference>
<organism evidence="6 7">
    <name type="scientific">Levilactobacillus hammesii</name>
    <dbReference type="NCBI Taxonomy" id="267633"/>
    <lineage>
        <taxon>Bacteria</taxon>
        <taxon>Bacillati</taxon>
        <taxon>Bacillota</taxon>
        <taxon>Bacilli</taxon>
        <taxon>Lactobacillales</taxon>
        <taxon>Lactobacillaceae</taxon>
        <taxon>Levilactobacillus</taxon>
    </lineage>
</organism>
<evidence type="ECO:0000313" key="6">
    <source>
        <dbReference type="EMBL" id="HJE86089.1"/>
    </source>
</evidence>
<keyword evidence="2" id="KW-0805">Transcription regulation</keyword>
<dbReference type="Gene3D" id="1.10.10.10">
    <property type="entry name" value="Winged helix-like DNA-binding domain superfamily/Winged helix DNA-binding domain"/>
    <property type="match status" value="1"/>
</dbReference>
<keyword evidence="3" id="KW-0238">DNA-binding</keyword>
<accession>A0A921EZJ6</accession>
<dbReference type="InterPro" id="IPR036390">
    <property type="entry name" value="WH_DNA-bd_sf"/>
</dbReference>
<evidence type="ECO:0000256" key="4">
    <source>
        <dbReference type="ARBA" id="ARBA00023163"/>
    </source>
</evidence>
<protein>
    <submittedName>
        <fullName evidence="6">LysR family transcriptional regulator</fullName>
    </submittedName>
</protein>
<feature type="domain" description="HTH lysR-type" evidence="5">
    <location>
        <begin position="1"/>
        <end position="58"/>
    </location>
</feature>
<dbReference type="FunFam" id="1.10.10.10:FF:000001">
    <property type="entry name" value="LysR family transcriptional regulator"/>
    <property type="match status" value="1"/>
</dbReference>
<dbReference type="Pfam" id="PF03466">
    <property type="entry name" value="LysR_substrate"/>
    <property type="match status" value="1"/>
</dbReference>
<reference evidence="6" key="1">
    <citation type="journal article" date="2021" name="PeerJ">
        <title>Extensive microbial diversity within the chicken gut microbiome revealed by metagenomics and culture.</title>
        <authorList>
            <person name="Gilroy R."/>
            <person name="Ravi A."/>
            <person name="Getino M."/>
            <person name="Pursley I."/>
            <person name="Horton D.L."/>
            <person name="Alikhan N.F."/>
            <person name="Baker D."/>
            <person name="Gharbi K."/>
            <person name="Hall N."/>
            <person name="Watson M."/>
            <person name="Adriaenssens E.M."/>
            <person name="Foster-Nyarko E."/>
            <person name="Jarju S."/>
            <person name="Secka A."/>
            <person name="Antonio M."/>
            <person name="Oren A."/>
            <person name="Chaudhuri R.R."/>
            <person name="La Ragione R."/>
            <person name="Hildebrand F."/>
            <person name="Pallen M.J."/>
        </authorList>
    </citation>
    <scope>NUCLEOTIDE SEQUENCE</scope>
    <source>
        <strain evidence="6">CHK173-2145</strain>
    </source>
</reference>
<keyword evidence="4" id="KW-0804">Transcription</keyword>
<dbReference type="PANTHER" id="PTHR30419">
    <property type="entry name" value="HTH-TYPE TRANSCRIPTIONAL REGULATOR YBHD"/>
    <property type="match status" value="1"/>
</dbReference>
<evidence type="ECO:0000256" key="3">
    <source>
        <dbReference type="ARBA" id="ARBA00023125"/>
    </source>
</evidence>